<evidence type="ECO:0000256" key="1">
    <source>
        <dbReference type="ARBA" id="ARBA00022630"/>
    </source>
</evidence>
<evidence type="ECO:0000313" key="6">
    <source>
        <dbReference type="EMBL" id="KAK3294519.1"/>
    </source>
</evidence>
<feature type="region of interest" description="Disordered" evidence="4">
    <location>
        <begin position="485"/>
        <end position="520"/>
    </location>
</feature>
<feature type="region of interest" description="Disordered" evidence="4">
    <location>
        <begin position="49"/>
        <end position="69"/>
    </location>
</feature>
<feature type="region of interest" description="Disordered" evidence="4">
    <location>
        <begin position="360"/>
        <end position="471"/>
    </location>
</feature>
<reference evidence="6" key="1">
    <citation type="journal article" date="2023" name="Mol. Phylogenet. Evol.">
        <title>Genome-scale phylogeny and comparative genomics of the fungal order Sordariales.</title>
        <authorList>
            <person name="Hensen N."/>
            <person name="Bonometti L."/>
            <person name="Westerberg I."/>
            <person name="Brannstrom I.O."/>
            <person name="Guillou S."/>
            <person name="Cros-Aarteil S."/>
            <person name="Calhoun S."/>
            <person name="Haridas S."/>
            <person name="Kuo A."/>
            <person name="Mondo S."/>
            <person name="Pangilinan J."/>
            <person name="Riley R."/>
            <person name="LaButti K."/>
            <person name="Andreopoulos B."/>
            <person name="Lipzen A."/>
            <person name="Chen C."/>
            <person name="Yan M."/>
            <person name="Daum C."/>
            <person name="Ng V."/>
            <person name="Clum A."/>
            <person name="Steindorff A."/>
            <person name="Ohm R.A."/>
            <person name="Martin F."/>
            <person name="Silar P."/>
            <person name="Natvig D.O."/>
            <person name="Lalanne C."/>
            <person name="Gautier V."/>
            <person name="Ament-Velasquez S.L."/>
            <person name="Kruys A."/>
            <person name="Hutchinson M.I."/>
            <person name="Powell A.J."/>
            <person name="Barry K."/>
            <person name="Miller A.N."/>
            <person name="Grigoriev I.V."/>
            <person name="Debuchy R."/>
            <person name="Gladieux P."/>
            <person name="Hiltunen Thoren M."/>
            <person name="Johannesson H."/>
        </authorList>
    </citation>
    <scope>NUCLEOTIDE SEQUENCE</scope>
    <source>
        <strain evidence="6">CBS 168.71</strain>
    </source>
</reference>
<evidence type="ECO:0000313" key="7">
    <source>
        <dbReference type="Proteomes" id="UP001278766"/>
    </source>
</evidence>
<dbReference type="InterPro" id="IPR035965">
    <property type="entry name" value="PAS-like_dom_sf"/>
</dbReference>
<dbReference type="GO" id="GO:0005634">
    <property type="term" value="C:nucleus"/>
    <property type="evidence" value="ECO:0007669"/>
    <property type="project" value="TreeGrafter"/>
</dbReference>
<feature type="domain" description="PAS" evidence="5">
    <location>
        <begin position="240"/>
        <end position="343"/>
    </location>
</feature>
<dbReference type="PANTHER" id="PTHR47429:SF2">
    <property type="entry name" value="PROTEIN TWIN LOV 1"/>
    <property type="match status" value="1"/>
</dbReference>
<protein>
    <recommendedName>
        <fullName evidence="5">PAS domain-containing protein</fullName>
    </recommendedName>
</protein>
<proteinExistence type="predicted"/>
<dbReference type="Proteomes" id="UP001278766">
    <property type="component" value="Unassembled WGS sequence"/>
</dbReference>
<keyword evidence="3" id="KW-0157">Chromophore</keyword>
<feature type="compositionally biased region" description="Basic residues" evidence="4">
    <location>
        <begin position="402"/>
        <end position="416"/>
    </location>
</feature>
<evidence type="ECO:0000256" key="3">
    <source>
        <dbReference type="ARBA" id="ARBA00022991"/>
    </source>
</evidence>
<dbReference type="RefSeq" id="XP_062658033.1">
    <property type="nucleotide sequence ID" value="XM_062802405.1"/>
</dbReference>
<evidence type="ECO:0000256" key="4">
    <source>
        <dbReference type="SAM" id="MobiDB-lite"/>
    </source>
</evidence>
<dbReference type="InterPro" id="IPR000014">
    <property type="entry name" value="PAS"/>
</dbReference>
<keyword evidence="1" id="KW-0285">Flavoprotein</keyword>
<dbReference type="EMBL" id="JAUEPN010000005">
    <property type="protein sequence ID" value="KAK3294519.1"/>
    <property type="molecule type" value="Genomic_DNA"/>
</dbReference>
<comment type="caution">
    <text evidence="6">The sequence shown here is derived from an EMBL/GenBank/DDBJ whole genome shotgun (WGS) entry which is preliminary data.</text>
</comment>
<keyword evidence="7" id="KW-1185">Reference proteome</keyword>
<dbReference type="GeneID" id="87839353"/>
<keyword evidence="2" id="KW-0288">FMN</keyword>
<feature type="compositionally biased region" description="Basic residues" evidence="4">
    <location>
        <begin position="493"/>
        <end position="503"/>
    </location>
</feature>
<dbReference type="PANTHER" id="PTHR47429">
    <property type="entry name" value="PROTEIN TWIN LOV 1"/>
    <property type="match status" value="1"/>
</dbReference>
<reference evidence="6" key="2">
    <citation type="submission" date="2023-06" db="EMBL/GenBank/DDBJ databases">
        <authorList>
            <consortium name="Lawrence Berkeley National Laboratory"/>
            <person name="Haridas S."/>
            <person name="Hensen N."/>
            <person name="Bonometti L."/>
            <person name="Westerberg I."/>
            <person name="Brannstrom I.O."/>
            <person name="Guillou S."/>
            <person name="Cros-Aarteil S."/>
            <person name="Calhoun S."/>
            <person name="Kuo A."/>
            <person name="Mondo S."/>
            <person name="Pangilinan J."/>
            <person name="Riley R."/>
            <person name="Labutti K."/>
            <person name="Andreopoulos B."/>
            <person name="Lipzen A."/>
            <person name="Chen C."/>
            <person name="Yanf M."/>
            <person name="Daum C."/>
            <person name="Ng V."/>
            <person name="Clum A."/>
            <person name="Steindorff A."/>
            <person name="Ohm R."/>
            <person name="Martin F."/>
            <person name="Silar P."/>
            <person name="Natvig D."/>
            <person name="Lalanne C."/>
            <person name="Gautier V."/>
            <person name="Ament-Velasquez S.L."/>
            <person name="Kruys A."/>
            <person name="Hutchinson M.I."/>
            <person name="Powell A.J."/>
            <person name="Barry K."/>
            <person name="Miller A.N."/>
            <person name="Grigoriev I.V."/>
            <person name="Debuchy R."/>
            <person name="Gladieux P."/>
            <person name="Thoren M.H."/>
            <person name="Johannesson H."/>
        </authorList>
    </citation>
    <scope>NUCLEOTIDE SEQUENCE</scope>
    <source>
        <strain evidence="6">CBS 168.71</strain>
    </source>
</reference>
<feature type="region of interest" description="Disordered" evidence="4">
    <location>
        <begin position="1"/>
        <end position="30"/>
    </location>
</feature>
<gene>
    <name evidence="6" type="ORF">B0H64DRAFT_375297</name>
</gene>
<feature type="compositionally biased region" description="Low complexity" evidence="4">
    <location>
        <begin position="417"/>
        <end position="427"/>
    </location>
</feature>
<dbReference type="AlphaFoldDB" id="A0AAE0HDF7"/>
<dbReference type="Gene3D" id="3.30.450.20">
    <property type="entry name" value="PAS domain"/>
    <property type="match status" value="1"/>
</dbReference>
<evidence type="ECO:0000259" key="5">
    <source>
        <dbReference type="Pfam" id="PF13426"/>
    </source>
</evidence>
<name>A0AAE0HDF7_9PEZI</name>
<organism evidence="6 7">
    <name type="scientific">Chaetomium fimeti</name>
    <dbReference type="NCBI Taxonomy" id="1854472"/>
    <lineage>
        <taxon>Eukaryota</taxon>
        <taxon>Fungi</taxon>
        <taxon>Dikarya</taxon>
        <taxon>Ascomycota</taxon>
        <taxon>Pezizomycotina</taxon>
        <taxon>Sordariomycetes</taxon>
        <taxon>Sordariomycetidae</taxon>
        <taxon>Sordariales</taxon>
        <taxon>Chaetomiaceae</taxon>
        <taxon>Chaetomium</taxon>
    </lineage>
</organism>
<accession>A0AAE0HDF7</accession>
<feature type="compositionally biased region" description="Polar residues" evidence="4">
    <location>
        <begin position="371"/>
        <end position="384"/>
    </location>
</feature>
<dbReference type="SUPFAM" id="SSF55785">
    <property type="entry name" value="PYP-like sensor domain (PAS domain)"/>
    <property type="match status" value="1"/>
</dbReference>
<sequence length="706" mass="75567">MMPMRSHTADSLPTLGDTLGRISSDDNSNPVLVLPQRFDRQCSNPIVTALSPAPSPRPAQPQREKSHLRLRSDSGLALHTNQPPFRQRAHSNSGFLSPDLGGFVTNGKVLPDFFEPAMVKLAFSNKETVEEYSRALGDIISSMSYISSNFTGTTATSPLELSSEVASALKSNIKYCAGAALPALDKVYQEAKATAEDRLSRSLYPEFVKYQLSRCLTTSLTPNRSLTGEVNTPYPGLAEAFCLTDPHKPDNPVIFASDGLLSMSGYSRRQLVGQNCRLLQGIGTDGEAAFRLSQAVGAGREATELLINYRPDGTPYWNLLFICPLMENGSVRYFLGAQVNISENLGSDYKEIMSVLNSGRPLEEQPALSPESPTSPGWPAQQSSDKLELVHANDQQKEKPGSRRRRFFGRFHRKPPSSRASSPSRASTVSEPADDSPPPVTPSRYCPPLSPLSPHMELHQPRPSEQQLDENSTPYSRFLVMRYSDSRPPSASQHHRSQSRSRRLTRDERGRSGGTPRLPVSFCSSHALALLGLKTQSEPQPHDPEASLLGCDIFAVLSSHLGSPTVNRAFKADVLARLARGESITTDLMARANGSGGGGGLGTEGSAVGVGIGGGRHPGAVRVPPPPKTPTAAGPAIQINGAAATSGSATSSGEALVGEARPPRAGAALGRGAGFFIPPRKYSTGTTKTRRVAQRLLPAVVPPTGS</sequence>
<feature type="compositionally biased region" description="Basic and acidic residues" evidence="4">
    <location>
        <begin position="385"/>
        <end position="401"/>
    </location>
</feature>
<evidence type="ECO:0000256" key="2">
    <source>
        <dbReference type="ARBA" id="ARBA00022643"/>
    </source>
</evidence>
<dbReference type="Pfam" id="PF13426">
    <property type="entry name" value="PAS_9"/>
    <property type="match status" value="1"/>
</dbReference>